<dbReference type="UniPathway" id="UPA00068">
    <property type="reaction ID" value="UER00107"/>
</dbReference>
<reference evidence="11 12" key="1">
    <citation type="submission" date="2020-04" db="EMBL/GenBank/DDBJ databases">
        <title>Collinsella sp. KGMB02528 nov., an anaerobic actinobacterium isolated from human feces.</title>
        <authorList>
            <person name="Han K.-I."/>
            <person name="Eom M.K."/>
            <person name="Kim J.-S."/>
            <person name="Lee K.C."/>
            <person name="Suh M.K."/>
            <person name="Park S.-H."/>
            <person name="Lee J.H."/>
            <person name="Kang S.W."/>
            <person name="Park J.-E."/>
            <person name="Oh B.S."/>
            <person name="Yu S.Y."/>
            <person name="Choi S.-H."/>
            <person name="Lee D.H."/>
            <person name="Yoon H."/>
            <person name="Kim B.-Y."/>
            <person name="Lee J.H."/>
            <person name="Lee J.-S."/>
        </authorList>
    </citation>
    <scope>NUCLEOTIDE SEQUENCE [LARGE SCALE GENOMIC DNA]</scope>
    <source>
        <strain evidence="11 12">KGMB02528</strain>
    </source>
</reference>
<dbReference type="NCBIfam" id="TIGR00761">
    <property type="entry name" value="argB"/>
    <property type="match status" value="1"/>
</dbReference>
<evidence type="ECO:0000256" key="4">
    <source>
        <dbReference type="ARBA" id="ARBA00022679"/>
    </source>
</evidence>
<dbReference type="EC" id="2.7.2.8" evidence="9"/>
<name>A0A7X9UAW8_9ACTN</name>
<keyword evidence="3 9" id="KW-0028">Amino-acid biosynthesis</keyword>
<evidence type="ECO:0000256" key="2">
    <source>
        <dbReference type="ARBA" id="ARBA00022571"/>
    </source>
</evidence>
<gene>
    <name evidence="9 11" type="primary">argB</name>
    <name evidence="11" type="ORF">HF320_01970</name>
</gene>
<comment type="catalytic activity">
    <reaction evidence="8 9">
        <text>N-acetyl-L-glutamate + ATP = N-acetyl-L-glutamyl 5-phosphate + ADP</text>
        <dbReference type="Rhea" id="RHEA:14629"/>
        <dbReference type="ChEBI" id="CHEBI:30616"/>
        <dbReference type="ChEBI" id="CHEBI:44337"/>
        <dbReference type="ChEBI" id="CHEBI:57936"/>
        <dbReference type="ChEBI" id="CHEBI:456216"/>
        <dbReference type="EC" id="2.7.2.8"/>
    </reaction>
</comment>
<evidence type="ECO:0000256" key="9">
    <source>
        <dbReference type="HAMAP-Rule" id="MF_00082"/>
    </source>
</evidence>
<organism evidence="11 12">
    <name type="scientific">Collinsella acetigenes</name>
    <dbReference type="NCBI Taxonomy" id="2713419"/>
    <lineage>
        <taxon>Bacteria</taxon>
        <taxon>Bacillati</taxon>
        <taxon>Actinomycetota</taxon>
        <taxon>Coriobacteriia</taxon>
        <taxon>Coriobacteriales</taxon>
        <taxon>Coriobacteriaceae</taxon>
        <taxon>Collinsella</taxon>
    </lineage>
</organism>
<keyword evidence="5 9" id="KW-0547">Nucleotide-binding</keyword>
<comment type="caution">
    <text evidence="11">The sequence shown here is derived from an EMBL/GenBank/DDBJ whole genome shotgun (WGS) entry which is preliminary data.</text>
</comment>
<dbReference type="GO" id="GO:0005737">
    <property type="term" value="C:cytoplasm"/>
    <property type="evidence" value="ECO:0007669"/>
    <property type="project" value="UniProtKB-SubCell"/>
</dbReference>
<dbReference type="Pfam" id="PF00696">
    <property type="entry name" value="AA_kinase"/>
    <property type="match status" value="1"/>
</dbReference>
<evidence type="ECO:0000256" key="8">
    <source>
        <dbReference type="ARBA" id="ARBA00048141"/>
    </source>
</evidence>
<evidence type="ECO:0000259" key="10">
    <source>
        <dbReference type="Pfam" id="PF00696"/>
    </source>
</evidence>
<evidence type="ECO:0000256" key="3">
    <source>
        <dbReference type="ARBA" id="ARBA00022605"/>
    </source>
</evidence>
<dbReference type="Gene3D" id="3.40.1160.10">
    <property type="entry name" value="Acetylglutamate kinase-like"/>
    <property type="match status" value="1"/>
</dbReference>
<evidence type="ECO:0000256" key="7">
    <source>
        <dbReference type="ARBA" id="ARBA00022840"/>
    </source>
</evidence>
<comment type="similarity">
    <text evidence="9">Belongs to the acetylglutamate kinase family. ArgB subfamily.</text>
</comment>
<comment type="function">
    <text evidence="9">Catalyzes the ATP-dependent phosphorylation of N-acetyl-L-glutamate.</text>
</comment>
<comment type="subcellular location">
    <subcellularLocation>
        <location evidence="9">Cytoplasm</location>
    </subcellularLocation>
</comment>
<dbReference type="CDD" id="cd04250">
    <property type="entry name" value="AAK_NAGK-C"/>
    <property type="match status" value="1"/>
</dbReference>
<protein>
    <recommendedName>
        <fullName evidence="9">Acetylglutamate kinase</fullName>
        <ecNumber evidence="9">2.7.2.8</ecNumber>
    </recommendedName>
    <alternativeName>
        <fullName evidence="9">N-acetyl-L-glutamate 5-phosphotransferase</fullName>
    </alternativeName>
    <alternativeName>
        <fullName evidence="9">NAG kinase</fullName>
        <shortName evidence="9">NAGK</shortName>
    </alternativeName>
</protein>
<keyword evidence="6 9" id="KW-0418">Kinase</keyword>
<feature type="binding site" evidence="9">
    <location>
        <position position="187"/>
    </location>
    <ligand>
        <name>substrate</name>
    </ligand>
</feature>
<keyword evidence="9" id="KW-0963">Cytoplasm</keyword>
<keyword evidence="4 9" id="KW-0808">Transferase</keyword>
<dbReference type="InterPro" id="IPR041727">
    <property type="entry name" value="NAGK-C"/>
</dbReference>
<dbReference type="GO" id="GO:0005524">
    <property type="term" value="F:ATP binding"/>
    <property type="evidence" value="ECO:0007669"/>
    <property type="project" value="UniProtKB-UniRule"/>
</dbReference>
<dbReference type="SUPFAM" id="SSF53633">
    <property type="entry name" value="Carbamate kinase-like"/>
    <property type="match status" value="1"/>
</dbReference>
<dbReference type="AlphaFoldDB" id="A0A7X9UAW8"/>
<feature type="site" description="Transition state stabilizer" evidence="9">
    <location>
        <position position="38"/>
    </location>
</feature>
<dbReference type="Proteomes" id="UP000546970">
    <property type="component" value="Unassembled WGS sequence"/>
</dbReference>
<feature type="domain" description="Aspartate/glutamate/uridylate kinase" evidence="10">
    <location>
        <begin position="33"/>
        <end position="269"/>
    </location>
</feature>
<proteinExistence type="inferred from homology"/>
<dbReference type="GO" id="GO:0042450">
    <property type="term" value="P:L-arginine biosynthetic process via ornithine"/>
    <property type="evidence" value="ECO:0007669"/>
    <property type="project" value="UniProtKB-UniRule"/>
</dbReference>
<dbReference type="HAMAP" id="MF_00082">
    <property type="entry name" value="ArgB"/>
    <property type="match status" value="1"/>
</dbReference>
<keyword evidence="12" id="KW-1185">Reference proteome</keyword>
<evidence type="ECO:0000256" key="1">
    <source>
        <dbReference type="ARBA" id="ARBA00004828"/>
    </source>
</evidence>
<comment type="pathway">
    <text evidence="1 9">Amino-acid biosynthesis; L-arginine biosynthesis; N(2)-acetyl-L-ornithine from L-glutamate: step 2/4.</text>
</comment>
<dbReference type="InterPro" id="IPR004662">
    <property type="entry name" value="AcgluKinase_fam"/>
</dbReference>
<keyword evidence="7 9" id="KW-0067">ATP-binding</keyword>
<dbReference type="InterPro" id="IPR001057">
    <property type="entry name" value="Glu/AcGlu_kinase"/>
</dbReference>
<dbReference type="FunFam" id="3.40.1160.10:FF:000004">
    <property type="entry name" value="Acetylglutamate kinase"/>
    <property type="match status" value="1"/>
</dbReference>
<feature type="binding site" evidence="9">
    <location>
        <begin position="73"/>
        <end position="74"/>
    </location>
    <ligand>
        <name>substrate</name>
    </ligand>
</feature>
<evidence type="ECO:0000256" key="5">
    <source>
        <dbReference type="ARBA" id="ARBA00022741"/>
    </source>
</evidence>
<evidence type="ECO:0000313" key="12">
    <source>
        <dbReference type="Proteomes" id="UP000546970"/>
    </source>
</evidence>
<dbReference type="InterPro" id="IPR001048">
    <property type="entry name" value="Asp/Glu/Uridylate_kinase"/>
</dbReference>
<dbReference type="PIRSF" id="PIRSF000728">
    <property type="entry name" value="NAGK"/>
    <property type="match status" value="1"/>
</dbReference>
<dbReference type="GO" id="GO:0003991">
    <property type="term" value="F:acetylglutamate kinase activity"/>
    <property type="evidence" value="ECO:0007669"/>
    <property type="project" value="UniProtKB-UniRule"/>
</dbReference>
<dbReference type="PRINTS" id="PR00474">
    <property type="entry name" value="GLU5KINASE"/>
</dbReference>
<dbReference type="PANTHER" id="PTHR23342:SF0">
    <property type="entry name" value="N-ACETYLGLUTAMATE SYNTHASE, MITOCHONDRIAL"/>
    <property type="match status" value="1"/>
</dbReference>
<sequence length="327" mass="35334">MKYARDAKPSLLNEQTAQMLFETLPWIKNLTGKVVVIKYGGAAMVDAKLREDVMSDIVLLKIMGMRPVIVHGGGKAINEAFSHYDLPVEFKNGQRVTTPEAMDIVREVLGGKVNQELVAAINQHGNLAVGVSGSDAGTLIASTLDPELQRVGKIESVNVDYIERLIDGEYIPVIATIAKGEDGGFYNINADIAAGAIAGALRAHKVIFLTDVDGLYEDFSDKDSLISNLTMEECQGMLDRGEIDTGMIPKLNACIEAVKAGVFRAHIINGTTPHSLLLELLTDAGVGTVLHSSETAYEYDTHPHPLSTFAARLFENLDEVSKLQALS</sequence>
<evidence type="ECO:0000313" key="11">
    <source>
        <dbReference type="EMBL" id="NMF55103.1"/>
    </source>
</evidence>
<accession>A0A7X9UAW8</accession>
<dbReference type="EMBL" id="JABBCP010000001">
    <property type="protein sequence ID" value="NMF55103.1"/>
    <property type="molecule type" value="Genomic_DNA"/>
</dbReference>
<evidence type="ECO:0000256" key="6">
    <source>
        <dbReference type="ARBA" id="ARBA00022777"/>
    </source>
</evidence>
<keyword evidence="2 9" id="KW-0055">Arginine biosynthesis</keyword>
<dbReference type="PANTHER" id="PTHR23342">
    <property type="entry name" value="N-ACETYLGLUTAMATE SYNTHASE"/>
    <property type="match status" value="1"/>
</dbReference>
<feature type="site" description="Transition state stabilizer" evidence="9">
    <location>
        <position position="250"/>
    </location>
</feature>
<dbReference type="InterPro" id="IPR036393">
    <property type="entry name" value="AceGlu_kinase-like_sf"/>
</dbReference>
<dbReference type="RefSeq" id="WP_169276826.1">
    <property type="nucleotide sequence ID" value="NZ_JABBCP010000001.1"/>
</dbReference>
<dbReference type="InterPro" id="IPR037528">
    <property type="entry name" value="ArgB"/>
</dbReference>
<feature type="binding site" evidence="9">
    <location>
        <position position="95"/>
    </location>
    <ligand>
        <name>substrate</name>
    </ligand>
</feature>